<dbReference type="InterPro" id="IPR011663">
    <property type="entry name" value="UTRA"/>
</dbReference>
<dbReference type="SUPFAM" id="SSF64288">
    <property type="entry name" value="Chorismate lyase-like"/>
    <property type="match status" value="1"/>
</dbReference>
<dbReference type="RefSeq" id="WP_117454135.1">
    <property type="nucleotide sequence ID" value="NZ_CP060636.1"/>
</dbReference>
<dbReference type="EMBL" id="CP060636">
    <property type="protein sequence ID" value="QNM11443.1"/>
    <property type="molecule type" value="Genomic_DNA"/>
</dbReference>
<evidence type="ECO:0000313" key="7">
    <source>
        <dbReference type="EMBL" id="QNM11443.1"/>
    </source>
</evidence>
<dbReference type="PROSITE" id="PS50949">
    <property type="entry name" value="HTH_GNTR"/>
    <property type="match status" value="1"/>
</dbReference>
<dbReference type="PANTHER" id="PTHR44846">
    <property type="entry name" value="MANNOSYL-D-GLYCERATE TRANSPORT/METABOLISM SYSTEM REPRESSOR MNGR-RELATED"/>
    <property type="match status" value="1"/>
</dbReference>
<dbReference type="InterPro" id="IPR000524">
    <property type="entry name" value="Tscrpt_reg_HTH_GntR"/>
</dbReference>
<dbReference type="GO" id="GO:0003700">
    <property type="term" value="F:DNA-binding transcription factor activity"/>
    <property type="evidence" value="ECO:0007669"/>
    <property type="project" value="UniProtKB-UniRule"/>
</dbReference>
<dbReference type="KEGG" id="ehn:H9Q80_14480"/>
<dbReference type="FunFam" id="3.40.1410.10:FF:000008">
    <property type="entry name" value="Transcriptional regulator, GntR family"/>
    <property type="match status" value="1"/>
</dbReference>
<evidence type="ECO:0000256" key="2">
    <source>
        <dbReference type="ARBA" id="ARBA00023015"/>
    </source>
</evidence>
<dbReference type="GO" id="GO:0045892">
    <property type="term" value="P:negative regulation of DNA-templated transcription"/>
    <property type="evidence" value="ECO:0007669"/>
    <property type="project" value="TreeGrafter"/>
</dbReference>
<dbReference type="Pfam" id="PF07702">
    <property type="entry name" value="UTRA"/>
    <property type="match status" value="1"/>
</dbReference>
<dbReference type="NCBIfam" id="TIGR02404">
    <property type="entry name" value="trehalos_R_Bsub"/>
    <property type="match status" value="1"/>
</dbReference>
<dbReference type="Gene3D" id="3.40.1410.10">
    <property type="entry name" value="Chorismate lyase-like"/>
    <property type="match status" value="1"/>
</dbReference>
<evidence type="ECO:0000259" key="6">
    <source>
        <dbReference type="PROSITE" id="PS50949"/>
    </source>
</evidence>
<protein>
    <recommendedName>
        <fullName evidence="5">Trehalose operon repressor</fullName>
    </recommendedName>
</protein>
<dbReference type="InterPro" id="IPR012770">
    <property type="entry name" value="TreR"/>
</dbReference>
<keyword evidence="3" id="KW-0238">DNA-binding</keyword>
<reference evidence="7 8" key="1">
    <citation type="submission" date="2020-08" db="EMBL/GenBank/DDBJ databases">
        <authorList>
            <person name="Liu C."/>
            <person name="Sun Q."/>
        </authorList>
    </citation>
    <scope>NUCLEOTIDE SEQUENCE [LARGE SCALE GENOMIC DNA]</scope>
    <source>
        <strain evidence="7 8">NSJ-61</strain>
    </source>
</reference>
<dbReference type="AlphaFoldDB" id="A0A7G9GKW1"/>
<keyword evidence="1" id="KW-0678">Repressor</keyword>
<dbReference type="InterPro" id="IPR036388">
    <property type="entry name" value="WH-like_DNA-bd_sf"/>
</dbReference>
<evidence type="ECO:0000313" key="8">
    <source>
        <dbReference type="Proteomes" id="UP000515856"/>
    </source>
</evidence>
<feature type="domain" description="HTH gntR-type" evidence="6">
    <location>
        <begin position="2"/>
        <end position="70"/>
    </location>
</feature>
<gene>
    <name evidence="7" type="primary">treR</name>
    <name evidence="7" type="ORF">H9Q80_14480</name>
</gene>
<evidence type="ECO:0000256" key="4">
    <source>
        <dbReference type="ARBA" id="ARBA00023163"/>
    </source>
</evidence>
<evidence type="ECO:0000256" key="5">
    <source>
        <dbReference type="NCBIfam" id="TIGR02404"/>
    </source>
</evidence>
<dbReference type="SUPFAM" id="SSF46785">
    <property type="entry name" value="Winged helix' DNA-binding domain"/>
    <property type="match status" value="1"/>
</dbReference>
<organism evidence="7 8">
    <name type="scientific">[Eubacterium] hominis</name>
    <dbReference type="NCBI Taxonomy" id="2764325"/>
    <lineage>
        <taxon>Bacteria</taxon>
        <taxon>Bacillati</taxon>
        <taxon>Bacillota</taxon>
        <taxon>Erysipelotrichia</taxon>
        <taxon>Erysipelotrichales</taxon>
        <taxon>Erysipelotrichaceae</taxon>
        <taxon>Amedibacillus</taxon>
    </lineage>
</organism>
<dbReference type="Pfam" id="PF00392">
    <property type="entry name" value="GntR"/>
    <property type="match status" value="1"/>
</dbReference>
<dbReference type="PANTHER" id="PTHR44846:SF12">
    <property type="entry name" value="HTH-TYPE TRANSCRIPTIONAL REGULATOR TRER"/>
    <property type="match status" value="1"/>
</dbReference>
<accession>A0A7G9GKW1</accession>
<dbReference type="InterPro" id="IPR028978">
    <property type="entry name" value="Chorismate_lyase_/UTRA_dom_sf"/>
</dbReference>
<evidence type="ECO:0000256" key="3">
    <source>
        <dbReference type="ARBA" id="ARBA00023125"/>
    </source>
</evidence>
<keyword evidence="8" id="KW-1185">Reference proteome</keyword>
<proteinExistence type="predicted"/>
<dbReference type="SMART" id="SM00345">
    <property type="entry name" value="HTH_GNTR"/>
    <property type="match status" value="1"/>
</dbReference>
<name>A0A7G9GKW1_9FIRM</name>
<dbReference type="Gene3D" id="1.10.10.10">
    <property type="entry name" value="Winged helix-like DNA-binding domain superfamily/Winged helix DNA-binding domain"/>
    <property type="match status" value="1"/>
</dbReference>
<dbReference type="Proteomes" id="UP000515856">
    <property type="component" value="Chromosome"/>
</dbReference>
<keyword evidence="2" id="KW-0805">Transcription regulation</keyword>
<dbReference type="InterPro" id="IPR036390">
    <property type="entry name" value="WH_DNA-bd_sf"/>
</dbReference>
<sequence length="240" mass="28160">MAAKYEEIYQSLLNRIEQEEFPVGETIPKEFDLMEEYACSRDTIRKALQLLSQNGYIQKTKRKGSVVLDRTRYEFPVSGVISFKELASTMHGSVETIVTCCELIKPDEKMKVRMNLSDKDKLWMIERVRKIDGESIILDLDFLNATIVPGITKEIAEHSLYDYIEKELNLKIGYANKEITCQKVSENDKQLLDLKEYDMVVNVDSYTYLTDTRIFQFTRSRHRPDKFRFNDFARRTNTFS</sequence>
<dbReference type="GO" id="GO:0003677">
    <property type="term" value="F:DNA binding"/>
    <property type="evidence" value="ECO:0007669"/>
    <property type="project" value="UniProtKB-UniRule"/>
</dbReference>
<dbReference type="SMART" id="SM00866">
    <property type="entry name" value="UTRA"/>
    <property type="match status" value="1"/>
</dbReference>
<dbReference type="CDD" id="cd07377">
    <property type="entry name" value="WHTH_GntR"/>
    <property type="match status" value="1"/>
</dbReference>
<dbReference type="PRINTS" id="PR00035">
    <property type="entry name" value="HTHGNTR"/>
</dbReference>
<keyword evidence="4" id="KW-0804">Transcription</keyword>
<evidence type="ECO:0000256" key="1">
    <source>
        <dbReference type="ARBA" id="ARBA00022491"/>
    </source>
</evidence>
<dbReference type="InterPro" id="IPR050679">
    <property type="entry name" value="Bact_HTH_transcr_reg"/>
</dbReference>